<dbReference type="CDD" id="cd00156">
    <property type="entry name" value="REC"/>
    <property type="match status" value="1"/>
</dbReference>
<dbReference type="Gene3D" id="3.40.50.2300">
    <property type="match status" value="1"/>
</dbReference>
<sequence>MAKKILLIEDEEILINLLQRKLTQEGYEVSAARNGEEGIKLMRETMPDIVLLDIVMPKMGGFEVMGMMQKDKELKNIPVIIVSNSGQPVEIDKARKLGAKDWLIKTEFDPQEVVDKVKKQIG</sequence>
<accession>A0A2G9YYH5</accession>
<name>A0A2G9YYH5_9BACT</name>
<dbReference type="PROSITE" id="PS50110">
    <property type="entry name" value="RESPONSE_REGULATORY"/>
    <property type="match status" value="1"/>
</dbReference>
<gene>
    <name evidence="4" type="ORF">COX35_01295</name>
</gene>
<dbReference type="PANTHER" id="PTHR44591:SF23">
    <property type="entry name" value="CHEY SUBFAMILY"/>
    <property type="match status" value="1"/>
</dbReference>
<dbReference type="PANTHER" id="PTHR44591">
    <property type="entry name" value="STRESS RESPONSE REGULATOR PROTEIN 1"/>
    <property type="match status" value="1"/>
</dbReference>
<dbReference type="EMBL" id="PCRQ01000031">
    <property type="protein sequence ID" value="PIP24314.1"/>
    <property type="molecule type" value="Genomic_DNA"/>
</dbReference>
<reference evidence="4 5" key="1">
    <citation type="submission" date="2017-09" db="EMBL/GenBank/DDBJ databases">
        <title>Depth-based differentiation of microbial function through sediment-hosted aquifers and enrichment of novel symbionts in the deep terrestrial subsurface.</title>
        <authorList>
            <person name="Probst A.J."/>
            <person name="Ladd B."/>
            <person name="Jarett J.K."/>
            <person name="Geller-Mcgrath D.E."/>
            <person name="Sieber C.M."/>
            <person name="Emerson J.B."/>
            <person name="Anantharaman K."/>
            <person name="Thomas B.C."/>
            <person name="Malmstrom R."/>
            <person name="Stieglmeier M."/>
            <person name="Klingl A."/>
            <person name="Woyke T."/>
            <person name="Ryan C.M."/>
            <person name="Banfield J.F."/>
        </authorList>
    </citation>
    <scope>NUCLEOTIDE SEQUENCE [LARGE SCALE GENOMIC DNA]</scope>
    <source>
        <strain evidence="4">CG23_combo_of_CG06-09_8_20_14_all_37_18</strain>
    </source>
</reference>
<dbReference type="AlphaFoldDB" id="A0A2G9YYH5"/>
<dbReference type="InterPro" id="IPR011006">
    <property type="entry name" value="CheY-like_superfamily"/>
</dbReference>
<dbReference type="InterPro" id="IPR050595">
    <property type="entry name" value="Bact_response_regulator"/>
</dbReference>
<dbReference type="SUPFAM" id="SSF52172">
    <property type="entry name" value="CheY-like"/>
    <property type="match status" value="1"/>
</dbReference>
<keyword evidence="1 2" id="KW-0597">Phosphoprotein</keyword>
<feature type="domain" description="Response regulatory" evidence="3">
    <location>
        <begin position="4"/>
        <end position="120"/>
    </location>
</feature>
<evidence type="ECO:0000313" key="4">
    <source>
        <dbReference type="EMBL" id="PIP24314.1"/>
    </source>
</evidence>
<dbReference type="GO" id="GO:0000160">
    <property type="term" value="P:phosphorelay signal transduction system"/>
    <property type="evidence" value="ECO:0007669"/>
    <property type="project" value="InterPro"/>
</dbReference>
<feature type="modified residue" description="4-aspartylphosphate" evidence="2">
    <location>
        <position position="53"/>
    </location>
</feature>
<dbReference type="Proteomes" id="UP000229952">
    <property type="component" value="Unassembled WGS sequence"/>
</dbReference>
<proteinExistence type="predicted"/>
<evidence type="ECO:0000259" key="3">
    <source>
        <dbReference type="PROSITE" id="PS50110"/>
    </source>
</evidence>
<evidence type="ECO:0000256" key="1">
    <source>
        <dbReference type="ARBA" id="ARBA00022553"/>
    </source>
</evidence>
<protein>
    <submittedName>
        <fullName evidence="4">Response regulator</fullName>
    </submittedName>
</protein>
<organism evidence="4 5">
    <name type="scientific">Candidatus Nealsonbacteria bacterium CG23_combo_of_CG06-09_8_20_14_all_37_18</name>
    <dbReference type="NCBI Taxonomy" id="1974720"/>
    <lineage>
        <taxon>Bacteria</taxon>
        <taxon>Candidatus Nealsoniibacteriota</taxon>
    </lineage>
</organism>
<dbReference type="SMART" id="SM00448">
    <property type="entry name" value="REC"/>
    <property type="match status" value="1"/>
</dbReference>
<evidence type="ECO:0000256" key="2">
    <source>
        <dbReference type="PROSITE-ProRule" id="PRU00169"/>
    </source>
</evidence>
<comment type="caution">
    <text evidence="4">The sequence shown here is derived from an EMBL/GenBank/DDBJ whole genome shotgun (WGS) entry which is preliminary data.</text>
</comment>
<evidence type="ECO:0000313" key="5">
    <source>
        <dbReference type="Proteomes" id="UP000229952"/>
    </source>
</evidence>
<dbReference type="InterPro" id="IPR001789">
    <property type="entry name" value="Sig_transdc_resp-reg_receiver"/>
</dbReference>
<dbReference type="Pfam" id="PF00072">
    <property type="entry name" value="Response_reg"/>
    <property type="match status" value="1"/>
</dbReference>